<organism evidence="2 3">
    <name type="scientific">Acetobacter vaccinii</name>
    <dbReference type="NCBI Taxonomy" id="2592655"/>
    <lineage>
        <taxon>Bacteria</taxon>
        <taxon>Pseudomonadati</taxon>
        <taxon>Pseudomonadota</taxon>
        <taxon>Alphaproteobacteria</taxon>
        <taxon>Acetobacterales</taxon>
        <taxon>Acetobacteraceae</taxon>
        <taxon>Acetobacter</taxon>
    </lineage>
</organism>
<protein>
    <submittedName>
        <fullName evidence="2">Tetratricopeptide repeat protein</fullName>
    </submittedName>
</protein>
<dbReference type="Gene3D" id="1.25.40.10">
    <property type="entry name" value="Tetratricopeptide repeat domain"/>
    <property type="match status" value="1"/>
</dbReference>
<keyword evidence="3" id="KW-1185">Reference proteome</keyword>
<dbReference type="SUPFAM" id="SSF48452">
    <property type="entry name" value="TPR-like"/>
    <property type="match status" value="2"/>
</dbReference>
<dbReference type="PANTHER" id="PTHR44216">
    <property type="entry name" value="PROTEIN O-MANNOSYL-TRANSFERASE TMTC2"/>
    <property type="match status" value="1"/>
</dbReference>
<dbReference type="PROSITE" id="PS50293">
    <property type="entry name" value="TPR_REGION"/>
    <property type="match status" value="1"/>
</dbReference>
<feature type="repeat" description="TPR" evidence="1">
    <location>
        <begin position="144"/>
        <end position="177"/>
    </location>
</feature>
<feature type="repeat" description="TPR" evidence="1">
    <location>
        <begin position="110"/>
        <end position="143"/>
    </location>
</feature>
<dbReference type="KEGG" id="acek:FLP30_00095"/>
<name>A0A5C1YLK0_9PROT</name>
<dbReference type="Gene3D" id="3.40.50.2000">
    <property type="entry name" value="Glycogen Phosphorylase B"/>
    <property type="match status" value="1"/>
</dbReference>
<dbReference type="OrthoDB" id="9778733at2"/>
<dbReference type="PANTHER" id="PTHR44216:SF3">
    <property type="entry name" value="PROTEIN O-MANNOSYL-TRANSFERASE TMTC2"/>
    <property type="match status" value="1"/>
</dbReference>
<evidence type="ECO:0000313" key="3">
    <source>
        <dbReference type="Proteomes" id="UP000324536"/>
    </source>
</evidence>
<dbReference type="Proteomes" id="UP000324536">
    <property type="component" value="Chromosome"/>
</dbReference>
<proteinExistence type="predicted"/>
<dbReference type="AlphaFoldDB" id="A0A5C1YLK0"/>
<dbReference type="InterPro" id="IPR019734">
    <property type="entry name" value="TPR_rpt"/>
</dbReference>
<sequence>MSLQAPPSSTLATLRHALTELQAGRFWQMLPVFESGQTGDSTQARILHAFCLAGTGQPDAAATMLCQIAQHHPTDQHPLQDLVDLMAAQDRRAEAQRVGQAALQYAPQDIRLYEIQASLLVQLGQMADAITLLQHALTLRPGNVQAHNLLAMALVEQGAMDDALATLHAALTIQPDHAGTLSNIGTILTGMGRLEEALEHFRRAISQRPDEARIRLNHSISLLKAGRYHQGWTEHEWRLHLPGHTHLPPERLLPSLGPDTSLHGRRVLVTQEEGLGDTLMYLRYVPLLAERGAEVHVQVPATLAALCRRMPGVQAVHDLAVTPAYDWHCPFISLPRVFAATSTPWGKPCPYLQADPEKIKALAPLLPDNGRMNVGLVWGGAQRPTLVAPNIIDRRRSMSLTTLAPLATIRGVNLISLQKGPYAEQMMDPPQDMVLYDPTDDLRSMDDTAALIMSLDVVVSVDTSVAHLAGALGKPVLLMDRYDNCWRWLHGRTDTPWYPTLSIARQATPRQWDTVVDQVVRSLTSMAANRS</sequence>
<dbReference type="GO" id="GO:0035269">
    <property type="term" value="P:protein O-linked glycosylation via mannose"/>
    <property type="evidence" value="ECO:0007669"/>
    <property type="project" value="TreeGrafter"/>
</dbReference>
<dbReference type="Pfam" id="PF14559">
    <property type="entry name" value="TPR_19"/>
    <property type="match status" value="1"/>
</dbReference>
<evidence type="ECO:0000256" key="1">
    <source>
        <dbReference type="PROSITE-ProRule" id="PRU00339"/>
    </source>
</evidence>
<dbReference type="InterPro" id="IPR011990">
    <property type="entry name" value="TPR-like_helical_dom_sf"/>
</dbReference>
<dbReference type="EMBL" id="CP043506">
    <property type="protein sequence ID" value="QEO16345.1"/>
    <property type="molecule type" value="Genomic_DNA"/>
</dbReference>
<dbReference type="RefSeq" id="WP_149277793.1">
    <property type="nucleotide sequence ID" value="NZ_CP043506.1"/>
</dbReference>
<gene>
    <name evidence="2" type="ORF">FLP30_00095</name>
</gene>
<reference evidence="2 3" key="1">
    <citation type="submission" date="2019-09" db="EMBL/GenBank/DDBJ databases">
        <title>Genome sequencing of strain KACC 21233.</title>
        <authorList>
            <person name="Heo J."/>
            <person name="Kim S.-J."/>
            <person name="Kim J.-S."/>
            <person name="Hong S.-B."/>
            <person name="Kwon S.-W."/>
        </authorList>
    </citation>
    <scope>NUCLEOTIDE SEQUENCE [LARGE SCALE GENOMIC DNA]</scope>
    <source>
        <strain evidence="2 3">KACC 21233</strain>
    </source>
</reference>
<keyword evidence="1" id="KW-0802">TPR repeat</keyword>
<dbReference type="GO" id="GO:0000030">
    <property type="term" value="F:mannosyltransferase activity"/>
    <property type="evidence" value="ECO:0007669"/>
    <property type="project" value="TreeGrafter"/>
</dbReference>
<dbReference type="Pfam" id="PF13374">
    <property type="entry name" value="TPR_10"/>
    <property type="match status" value="1"/>
</dbReference>
<dbReference type="InterPro" id="IPR052384">
    <property type="entry name" value="TMTC_O-mannosyltransferase"/>
</dbReference>
<evidence type="ECO:0000313" key="2">
    <source>
        <dbReference type="EMBL" id="QEO16345.1"/>
    </source>
</evidence>
<accession>A0A5C1YLK0</accession>
<feature type="repeat" description="TPR" evidence="1">
    <location>
        <begin position="178"/>
        <end position="211"/>
    </location>
</feature>
<dbReference type="SMART" id="SM00028">
    <property type="entry name" value="TPR"/>
    <property type="match status" value="3"/>
</dbReference>
<dbReference type="PROSITE" id="PS50005">
    <property type="entry name" value="TPR"/>
    <property type="match status" value="3"/>
</dbReference>
<dbReference type="SUPFAM" id="SSF53756">
    <property type="entry name" value="UDP-Glycosyltransferase/glycogen phosphorylase"/>
    <property type="match status" value="1"/>
</dbReference>